<dbReference type="EMBL" id="JAJUBC010000101">
    <property type="protein sequence ID" value="MDD1796455.1"/>
    <property type="molecule type" value="Genomic_DNA"/>
</dbReference>
<sequence>YRYVEYNKCHVSSQWSFQINRKLRLVETDDELEDKYLDTLEGLMEALFSNIEASGNNRPAVVVLRVSFTGEFNMSFENEDTNALEIDKLSLGTERSFFKNKEVH</sequence>
<organism evidence="1 2">
    <name type="scientific">Enterovibrio gelatinilyticus</name>
    <dbReference type="NCBI Taxonomy" id="2899819"/>
    <lineage>
        <taxon>Bacteria</taxon>
        <taxon>Pseudomonadati</taxon>
        <taxon>Pseudomonadota</taxon>
        <taxon>Gammaproteobacteria</taxon>
        <taxon>Vibrionales</taxon>
        <taxon>Vibrionaceae</taxon>
        <taxon>Enterovibrio</taxon>
    </lineage>
</organism>
<proteinExistence type="predicted"/>
<evidence type="ECO:0000313" key="2">
    <source>
        <dbReference type="Proteomes" id="UP001149400"/>
    </source>
</evidence>
<keyword evidence="2" id="KW-1185">Reference proteome</keyword>
<dbReference type="RefSeq" id="WP_274167174.1">
    <property type="nucleotide sequence ID" value="NZ_JAJUBC010000101.1"/>
</dbReference>
<reference evidence="1" key="1">
    <citation type="submission" date="2021-12" db="EMBL/GenBank/DDBJ databases">
        <title>Enterovibrio ZSDZ35 sp. nov. and Enterovibrio ZSDZ42 sp. nov., isolated from coastal seawater in Qingdao.</title>
        <authorList>
            <person name="Zhang P."/>
        </authorList>
    </citation>
    <scope>NUCLEOTIDE SEQUENCE</scope>
    <source>
        <strain evidence="1">ZSDZ42</strain>
    </source>
</reference>
<comment type="caution">
    <text evidence="1">The sequence shown here is derived from an EMBL/GenBank/DDBJ whole genome shotgun (WGS) entry which is preliminary data.</text>
</comment>
<feature type="non-terminal residue" evidence="1">
    <location>
        <position position="1"/>
    </location>
</feature>
<evidence type="ECO:0000313" key="1">
    <source>
        <dbReference type="EMBL" id="MDD1796455.1"/>
    </source>
</evidence>
<dbReference type="Proteomes" id="UP001149400">
    <property type="component" value="Unassembled WGS sequence"/>
</dbReference>
<gene>
    <name evidence="1" type="ORF">LRP50_25405</name>
</gene>
<name>A0ABT5R8B5_9GAMM</name>
<protein>
    <submittedName>
        <fullName evidence="1">Uncharacterized protein</fullName>
    </submittedName>
</protein>
<accession>A0ABT5R8B5</accession>